<dbReference type="GO" id="GO:0003677">
    <property type="term" value="F:DNA binding"/>
    <property type="evidence" value="ECO:0007669"/>
    <property type="project" value="InterPro"/>
</dbReference>
<proteinExistence type="inferred from homology"/>
<evidence type="ECO:0000256" key="1">
    <source>
        <dbReference type="ARBA" id="ARBA00007227"/>
    </source>
</evidence>
<dbReference type="eggNOG" id="COG3093">
    <property type="taxonomic scope" value="Bacteria"/>
</dbReference>
<dbReference type="Gene3D" id="1.10.10.2910">
    <property type="match status" value="1"/>
</dbReference>
<comment type="similarity">
    <text evidence="1">Belongs to the short-chain fatty acyl-CoA assimilation regulator (ScfR) family.</text>
</comment>
<feature type="domain" description="HTH cro/C1-type" evidence="2">
    <location>
        <begin position="21"/>
        <end position="75"/>
    </location>
</feature>
<dbReference type="eggNOG" id="COG2856">
    <property type="taxonomic scope" value="Bacteria"/>
</dbReference>
<name>K9X4I6_9NOST</name>
<evidence type="ECO:0000259" key="2">
    <source>
        <dbReference type="PROSITE" id="PS50943"/>
    </source>
</evidence>
<dbReference type="InterPro" id="IPR001387">
    <property type="entry name" value="Cro/C1-type_HTH"/>
</dbReference>
<dbReference type="PROSITE" id="PS50943">
    <property type="entry name" value="HTH_CROC1"/>
    <property type="match status" value="1"/>
</dbReference>
<organism evidence="3 4">
    <name type="scientific">Cylindrospermum stagnale PCC 7417</name>
    <dbReference type="NCBI Taxonomy" id="56107"/>
    <lineage>
        <taxon>Bacteria</taxon>
        <taxon>Bacillati</taxon>
        <taxon>Cyanobacteriota</taxon>
        <taxon>Cyanophyceae</taxon>
        <taxon>Nostocales</taxon>
        <taxon>Nostocaceae</taxon>
        <taxon>Cylindrospermum</taxon>
    </lineage>
</organism>
<dbReference type="Pfam" id="PF01381">
    <property type="entry name" value="HTH_3"/>
    <property type="match status" value="1"/>
</dbReference>
<dbReference type="SUPFAM" id="SSF47413">
    <property type="entry name" value="lambda repressor-like DNA-binding domains"/>
    <property type="match status" value="1"/>
</dbReference>
<keyword evidence="4" id="KW-1185">Reference proteome</keyword>
<gene>
    <name evidence="3" type="ORF">Cylst_5551</name>
</gene>
<dbReference type="InterPro" id="IPR010982">
    <property type="entry name" value="Lambda_DNA-bd_dom_sf"/>
</dbReference>
<evidence type="ECO:0000313" key="4">
    <source>
        <dbReference type="Proteomes" id="UP000010475"/>
    </source>
</evidence>
<dbReference type="AlphaFoldDB" id="K9X4I6"/>
<dbReference type="STRING" id="56107.Cylst_5551"/>
<dbReference type="Pfam" id="PF06114">
    <property type="entry name" value="Peptidase_M78"/>
    <property type="match status" value="1"/>
</dbReference>
<reference evidence="3 4" key="1">
    <citation type="submission" date="2012-06" db="EMBL/GenBank/DDBJ databases">
        <title>Finished chromosome of genome of Cylindrospermum stagnale PCC 7417.</title>
        <authorList>
            <consortium name="US DOE Joint Genome Institute"/>
            <person name="Gugger M."/>
            <person name="Coursin T."/>
            <person name="Rippka R."/>
            <person name="Tandeau De Marsac N."/>
            <person name="Huntemann M."/>
            <person name="Wei C.-L."/>
            <person name="Han J."/>
            <person name="Detter J.C."/>
            <person name="Han C."/>
            <person name="Tapia R."/>
            <person name="Chen A."/>
            <person name="Kyrpides N."/>
            <person name="Mavromatis K."/>
            <person name="Markowitz V."/>
            <person name="Szeto E."/>
            <person name="Ivanova N."/>
            <person name="Pagani I."/>
            <person name="Pati A."/>
            <person name="Goodwin L."/>
            <person name="Nordberg H.P."/>
            <person name="Cantor M.N."/>
            <person name="Hua S.X."/>
            <person name="Woyke T."/>
            <person name="Kerfeld C.A."/>
        </authorList>
    </citation>
    <scope>NUCLEOTIDE SEQUENCE [LARGE SCALE GENOMIC DNA]</scope>
    <source>
        <strain evidence="3 4">PCC 7417</strain>
    </source>
</reference>
<dbReference type="OrthoDB" id="9796786at2"/>
<dbReference type="PATRIC" id="fig|56107.3.peg.6109"/>
<dbReference type="HOGENOM" id="CLU_055824_0_0_3"/>
<evidence type="ECO:0000313" key="3">
    <source>
        <dbReference type="EMBL" id="AFZ27560.1"/>
    </source>
</evidence>
<dbReference type="InterPro" id="IPR052345">
    <property type="entry name" value="Rad_response_metalloprotease"/>
</dbReference>
<dbReference type="RefSeq" id="WP_015210795.1">
    <property type="nucleotide sequence ID" value="NC_019757.1"/>
</dbReference>
<dbReference type="Gene3D" id="1.10.260.40">
    <property type="entry name" value="lambda repressor-like DNA-binding domains"/>
    <property type="match status" value="1"/>
</dbReference>
<dbReference type="KEGG" id="csg:Cylst_5551"/>
<sequence>MESKIENRYNPDYVYPPGDTLLEVLEERGMTQAELAERTGRPKKTINEIIKGKAAITPETALQLELVFNIPASFWNNHERHYREFLAQQEEKKRLKKQVGWLKGIPVTAMIKSGWIRRHQDKVEQLREVLNFFAVASPEQWGSIWLNTHIDFRKSPAFQSDPGAIAAWLRRGEIEASKIACAPYNADNFREALQKIRALTVEPPEIFQPKVVKLCAEAGVAVVFVPQLPKTRTSGATHWLNSDKALIQLSLRYKTDDHLWFTFFHEAGHILLHGKRDFFLEGTGVVSVEDQEKEEQANKFSADILIPPGSWKGFLGSGQQMSKVNIMQFAAEIGIATGIVVGRLQHDHVLPPSHCNDLKQKFDWVLDEQES</sequence>
<dbReference type="PANTHER" id="PTHR43236">
    <property type="entry name" value="ANTITOXIN HIGA1"/>
    <property type="match status" value="1"/>
</dbReference>
<dbReference type="SMART" id="SM00530">
    <property type="entry name" value="HTH_XRE"/>
    <property type="match status" value="1"/>
</dbReference>
<accession>K9X4I6</accession>
<dbReference type="PANTHER" id="PTHR43236:SF1">
    <property type="entry name" value="BLL7220 PROTEIN"/>
    <property type="match status" value="1"/>
</dbReference>
<protein>
    <submittedName>
        <fullName evidence="3">Plasmid maintenance system antidote protein</fullName>
    </submittedName>
</protein>
<dbReference type="Proteomes" id="UP000010475">
    <property type="component" value="Chromosome"/>
</dbReference>
<dbReference type="CDD" id="cd00093">
    <property type="entry name" value="HTH_XRE"/>
    <property type="match status" value="1"/>
</dbReference>
<dbReference type="InterPro" id="IPR010359">
    <property type="entry name" value="IrrE_HExxH"/>
</dbReference>
<dbReference type="EMBL" id="CP003642">
    <property type="protein sequence ID" value="AFZ27560.1"/>
    <property type="molecule type" value="Genomic_DNA"/>
</dbReference>